<sequence length="106" mass="11690">MGLTGLKSRHGPDCFLEALWKNPSPGLFQLLQAAFHHSTVTSSVLKSLPQTPTSTWEAQSLSSTLVQARGQSPGFRVQRQDSELPTATQNQDENSQSVCRFVRLHV</sequence>
<organism evidence="1 2">
    <name type="scientific">Rangifer tarandus platyrhynchus</name>
    <name type="common">Svalbard reindeer</name>
    <dbReference type="NCBI Taxonomy" id="3082113"/>
    <lineage>
        <taxon>Eukaryota</taxon>
        <taxon>Metazoa</taxon>
        <taxon>Chordata</taxon>
        <taxon>Craniata</taxon>
        <taxon>Vertebrata</taxon>
        <taxon>Euteleostomi</taxon>
        <taxon>Mammalia</taxon>
        <taxon>Eutheria</taxon>
        <taxon>Laurasiatheria</taxon>
        <taxon>Artiodactyla</taxon>
        <taxon>Ruminantia</taxon>
        <taxon>Pecora</taxon>
        <taxon>Cervidae</taxon>
        <taxon>Odocoileinae</taxon>
        <taxon>Rangifer</taxon>
    </lineage>
</organism>
<evidence type="ECO:0000313" key="1">
    <source>
        <dbReference type="EMBL" id="CAN0389410.1"/>
    </source>
</evidence>
<dbReference type="EMBL" id="OX596112">
    <property type="protein sequence ID" value="CAN0389410.1"/>
    <property type="molecule type" value="Genomic_DNA"/>
</dbReference>
<dbReference type="Proteomes" id="UP001162501">
    <property type="component" value="Chromosome 28"/>
</dbReference>
<reference evidence="1" key="1">
    <citation type="submission" date="2023-05" db="EMBL/GenBank/DDBJ databases">
        <authorList>
            <consortium name="ELIXIR-Norway"/>
        </authorList>
    </citation>
    <scope>NUCLEOTIDE SEQUENCE</scope>
</reference>
<protein>
    <submittedName>
        <fullName evidence="1">Uncharacterized protein</fullName>
    </submittedName>
</protein>
<reference evidence="1" key="2">
    <citation type="submission" date="2025-03" db="EMBL/GenBank/DDBJ databases">
        <authorList>
            <consortium name="ELIXIR-Norway"/>
            <consortium name="Elixir Norway"/>
        </authorList>
    </citation>
    <scope>NUCLEOTIDE SEQUENCE</scope>
</reference>
<accession>A0AC59ZFP9</accession>
<gene>
    <name evidence="1" type="ORF">MRATA1EN22A_LOCUS17306</name>
</gene>
<evidence type="ECO:0000313" key="2">
    <source>
        <dbReference type="Proteomes" id="UP001162501"/>
    </source>
</evidence>
<name>A0AC59ZFP9_RANTA</name>
<proteinExistence type="predicted"/>